<dbReference type="GO" id="GO:0016780">
    <property type="term" value="F:phosphotransferase activity, for other substituted phosphate groups"/>
    <property type="evidence" value="ECO:0007669"/>
    <property type="project" value="TreeGrafter"/>
</dbReference>
<evidence type="ECO:0000259" key="3">
    <source>
        <dbReference type="Pfam" id="PF02397"/>
    </source>
</evidence>
<sequence>MKRAIDVFISLTLITILLPLILVVAIVVRFALGAPVLFKQQRPGLYGKPFFLYKFRTMTNAVDSSGKLLSDEQRLTAFGMFLRKYSLDELPQLFNVLKGEMSLVGPRPLLMEYIPLYTDEQRLRHKVKPGITGWAQINGRNAISWEEKFNLDIWYVKNQRVSLDIKILALTIIKVLKREGIRSEDSVSMMKFTGKKEVL</sequence>
<dbReference type="OrthoDB" id="9808602at2"/>
<keyword evidence="2" id="KW-0812">Transmembrane</keyword>
<evidence type="ECO:0000313" key="4">
    <source>
        <dbReference type="EMBL" id="AXI10780.1"/>
    </source>
</evidence>
<dbReference type="KEGG" id="ocn:CUC15_18320"/>
<dbReference type="AlphaFoldDB" id="A0A345PLA0"/>
<feature type="transmembrane region" description="Helical" evidence="2">
    <location>
        <begin position="7"/>
        <end position="32"/>
    </location>
</feature>
<dbReference type="InterPro" id="IPR003362">
    <property type="entry name" value="Bact_transf"/>
</dbReference>
<dbReference type="EMBL" id="CP024848">
    <property type="protein sequence ID" value="AXI10780.1"/>
    <property type="molecule type" value="Genomic_DNA"/>
</dbReference>
<evidence type="ECO:0000256" key="1">
    <source>
        <dbReference type="ARBA" id="ARBA00006464"/>
    </source>
</evidence>
<dbReference type="PANTHER" id="PTHR30576">
    <property type="entry name" value="COLANIC BIOSYNTHESIS UDP-GLUCOSE LIPID CARRIER TRANSFERASE"/>
    <property type="match status" value="1"/>
</dbReference>
<keyword evidence="5" id="KW-1185">Reference proteome</keyword>
<dbReference type="RefSeq" id="WP_114918066.1">
    <property type="nucleotide sequence ID" value="NZ_CP024848.1"/>
</dbReference>
<feature type="domain" description="Bacterial sugar transferase" evidence="3">
    <location>
        <begin position="2"/>
        <end position="177"/>
    </location>
</feature>
<dbReference type="Pfam" id="PF02397">
    <property type="entry name" value="Bac_transf"/>
    <property type="match status" value="1"/>
</dbReference>
<evidence type="ECO:0000313" key="5">
    <source>
        <dbReference type="Proteomes" id="UP000253908"/>
    </source>
</evidence>
<keyword evidence="4" id="KW-0808">Transferase</keyword>
<protein>
    <submittedName>
        <fullName evidence="4">Sugar transferase</fullName>
    </submittedName>
</protein>
<gene>
    <name evidence="4" type="ORF">CUC15_18320</name>
</gene>
<dbReference type="Proteomes" id="UP000253908">
    <property type="component" value="Chromosome"/>
</dbReference>
<keyword evidence="2" id="KW-1133">Transmembrane helix</keyword>
<organism evidence="4 5">
    <name type="scientific">Oceanobacillus zhaokaii</name>
    <dbReference type="NCBI Taxonomy" id="2052660"/>
    <lineage>
        <taxon>Bacteria</taxon>
        <taxon>Bacillati</taxon>
        <taxon>Bacillota</taxon>
        <taxon>Bacilli</taxon>
        <taxon>Bacillales</taxon>
        <taxon>Bacillaceae</taxon>
        <taxon>Oceanobacillus</taxon>
    </lineage>
</organism>
<proteinExistence type="inferred from homology"/>
<reference evidence="5" key="1">
    <citation type="submission" date="2017-11" db="EMBL/GenBank/DDBJ databases">
        <authorList>
            <person name="Zhu W."/>
        </authorList>
    </citation>
    <scope>NUCLEOTIDE SEQUENCE [LARGE SCALE GENOMIC DNA]</scope>
    <source>
        <strain evidence="5">160</strain>
    </source>
</reference>
<comment type="similarity">
    <text evidence="1">Belongs to the bacterial sugar transferase family.</text>
</comment>
<dbReference type="PANTHER" id="PTHR30576:SF8">
    <property type="entry name" value="UNDECAPRENYL-PHOSPHATE GALACTOSE PHOSPHOTRANSFERASE"/>
    <property type="match status" value="1"/>
</dbReference>
<accession>A0A345PLA0</accession>
<evidence type="ECO:0000256" key="2">
    <source>
        <dbReference type="SAM" id="Phobius"/>
    </source>
</evidence>
<name>A0A345PLA0_9BACI</name>
<keyword evidence="2" id="KW-0472">Membrane</keyword>